<sequence>MSGVKTLLALKEPLLMVIVNPAAENFCSQGALDGDNFSATILTSCRTSQVIFGSRLRMTLNRSRFIQKPVKSWFCGAEPPVLKQKHEFVYTRED</sequence>
<evidence type="ECO:0000313" key="1">
    <source>
        <dbReference type="EMBL" id="RNA12264.1"/>
    </source>
</evidence>
<organism evidence="1 2">
    <name type="scientific">Brachionus plicatilis</name>
    <name type="common">Marine rotifer</name>
    <name type="synonym">Brachionus muelleri</name>
    <dbReference type="NCBI Taxonomy" id="10195"/>
    <lineage>
        <taxon>Eukaryota</taxon>
        <taxon>Metazoa</taxon>
        <taxon>Spiralia</taxon>
        <taxon>Gnathifera</taxon>
        <taxon>Rotifera</taxon>
        <taxon>Eurotatoria</taxon>
        <taxon>Monogononta</taxon>
        <taxon>Pseudotrocha</taxon>
        <taxon>Ploima</taxon>
        <taxon>Brachionidae</taxon>
        <taxon>Brachionus</taxon>
    </lineage>
</organism>
<keyword evidence="2" id="KW-1185">Reference proteome</keyword>
<name>A0A3M7QME5_BRAPC</name>
<proteinExistence type="predicted"/>
<gene>
    <name evidence="1" type="ORF">BpHYR1_004829</name>
</gene>
<accession>A0A3M7QME5</accession>
<dbReference type="EMBL" id="REGN01005730">
    <property type="protein sequence ID" value="RNA12264.1"/>
    <property type="molecule type" value="Genomic_DNA"/>
</dbReference>
<comment type="caution">
    <text evidence="1">The sequence shown here is derived from an EMBL/GenBank/DDBJ whole genome shotgun (WGS) entry which is preliminary data.</text>
</comment>
<reference evidence="1 2" key="1">
    <citation type="journal article" date="2018" name="Sci. Rep.">
        <title>Genomic signatures of local adaptation to the degree of environmental predictability in rotifers.</title>
        <authorList>
            <person name="Franch-Gras L."/>
            <person name="Hahn C."/>
            <person name="Garcia-Roger E.M."/>
            <person name="Carmona M.J."/>
            <person name="Serra M."/>
            <person name="Gomez A."/>
        </authorList>
    </citation>
    <scope>NUCLEOTIDE SEQUENCE [LARGE SCALE GENOMIC DNA]</scope>
    <source>
        <strain evidence="1">HYR1</strain>
    </source>
</reference>
<dbReference type="AlphaFoldDB" id="A0A3M7QME5"/>
<protein>
    <submittedName>
        <fullName evidence="1">Uncharacterized protein</fullName>
    </submittedName>
</protein>
<dbReference type="Proteomes" id="UP000276133">
    <property type="component" value="Unassembled WGS sequence"/>
</dbReference>
<evidence type="ECO:0000313" key="2">
    <source>
        <dbReference type="Proteomes" id="UP000276133"/>
    </source>
</evidence>